<evidence type="ECO:0000313" key="1">
    <source>
        <dbReference type="EMBL" id="PLS09907.1"/>
    </source>
</evidence>
<dbReference type="EMBL" id="PGUV01000001">
    <property type="protein sequence ID" value="PLS09907.1"/>
    <property type="molecule type" value="Genomic_DNA"/>
</dbReference>
<protein>
    <submittedName>
        <fullName evidence="1">Uncharacterized protein</fullName>
    </submittedName>
</protein>
<organism evidence="1 2">
    <name type="scientific">Bacillus halotolerans</name>
    <dbReference type="NCBI Taxonomy" id="260554"/>
    <lineage>
        <taxon>Bacteria</taxon>
        <taxon>Bacillati</taxon>
        <taxon>Bacillota</taxon>
        <taxon>Bacilli</taxon>
        <taxon>Bacillales</taxon>
        <taxon>Bacillaceae</taxon>
        <taxon>Bacillus</taxon>
    </lineage>
</organism>
<sequence>MKKKFFIFALIIGVSFTLVGINKAFAYTQKGMTASYHFGFLKGNPYDETRKLDKYTRSAVYQKVKDINISYTSWVKANGHDASHGHNYTVRKKGVILMTNYAVEDYKGSGKTVATSIAAKKDGNGHSNGFWSPDY</sequence>
<dbReference type="AlphaFoldDB" id="A0A9Q6F3M4"/>
<dbReference type="RefSeq" id="WP_101859711.1">
    <property type="nucleotide sequence ID" value="NZ_JARNMZ010000003.1"/>
</dbReference>
<dbReference type="Proteomes" id="UP000234803">
    <property type="component" value="Unassembled WGS sequence"/>
</dbReference>
<proteinExistence type="predicted"/>
<name>A0A9Q6F3M4_9BACI</name>
<gene>
    <name evidence="1" type="ORF">CUU63_00920</name>
</gene>
<evidence type="ECO:0000313" key="2">
    <source>
        <dbReference type="Proteomes" id="UP000234803"/>
    </source>
</evidence>
<comment type="caution">
    <text evidence="1">The sequence shown here is derived from an EMBL/GenBank/DDBJ whole genome shotgun (WGS) entry which is preliminary data.</text>
</comment>
<reference evidence="1 2" key="1">
    <citation type="submission" date="2017-12" db="EMBL/GenBank/DDBJ databases">
        <title>Comparative Functional Genomics of Dry Heat Resistant strains isolated from the Viking Spacecraft.</title>
        <authorList>
            <person name="Seuylemezian A."/>
            <person name="Cooper K."/>
            <person name="Vaishampayan P."/>
        </authorList>
    </citation>
    <scope>NUCLEOTIDE SEQUENCE [LARGE SCALE GENOMIC DNA]</scope>
    <source>
        <strain evidence="1 2">V48-19</strain>
    </source>
</reference>
<accession>A0A9Q6F3M4</accession>